<dbReference type="AlphaFoldDB" id="A0A7S0MGC4"/>
<proteinExistence type="predicted"/>
<protein>
    <submittedName>
        <fullName evidence="2">Uncharacterized protein</fullName>
    </submittedName>
</protein>
<name>A0A7S0MGC4_9CRYP</name>
<feature type="region of interest" description="Disordered" evidence="1">
    <location>
        <begin position="1"/>
        <end position="40"/>
    </location>
</feature>
<gene>
    <name evidence="2" type="ORF">CCUR1050_LOCUS17475</name>
</gene>
<sequence>MHTESTNHEAFDKESIKARRPSHADSSPRELVPGENLSASSLPAPKIWKRTSKKQVAYSVIPTEISTRGNPNAIISISPASECVQPDMDEWSREFLFVVELNEH</sequence>
<evidence type="ECO:0000313" key="2">
    <source>
        <dbReference type="EMBL" id="CAD8639791.1"/>
    </source>
</evidence>
<evidence type="ECO:0000256" key="1">
    <source>
        <dbReference type="SAM" id="MobiDB-lite"/>
    </source>
</evidence>
<organism evidence="2">
    <name type="scientific">Cryptomonas curvata</name>
    <dbReference type="NCBI Taxonomy" id="233186"/>
    <lineage>
        <taxon>Eukaryota</taxon>
        <taxon>Cryptophyceae</taxon>
        <taxon>Cryptomonadales</taxon>
        <taxon>Cryptomonadaceae</taxon>
        <taxon>Cryptomonas</taxon>
    </lineage>
</organism>
<feature type="compositionally biased region" description="Basic and acidic residues" evidence="1">
    <location>
        <begin position="1"/>
        <end position="28"/>
    </location>
</feature>
<dbReference type="EMBL" id="HBEZ01031515">
    <property type="protein sequence ID" value="CAD8639791.1"/>
    <property type="molecule type" value="Transcribed_RNA"/>
</dbReference>
<reference evidence="2" key="1">
    <citation type="submission" date="2021-01" db="EMBL/GenBank/DDBJ databases">
        <authorList>
            <person name="Corre E."/>
            <person name="Pelletier E."/>
            <person name="Niang G."/>
            <person name="Scheremetjew M."/>
            <person name="Finn R."/>
            <person name="Kale V."/>
            <person name="Holt S."/>
            <person name="Cochrane G."/>
            <person name="Meng A."/>
            <person name="Brown T."/>
            <person name="Cohen L."/>
        </authorList>
    </citation>
    <scope>NUCLEOTIDE SEQUENCE</scope>
    <source>
        <strain evidence="2">CCAP979/52</strain>
    </source>
</reference>
<accession>A0A7S0MGC4</accession>